<dbReference type="KEGG" id="ksn:43587616"/>
<gene>
    <name evidence="1" type="ORF">CI109_105599</name>
</gene>
<reference evidence="1" key="1">
    <citation type="submission" date="2017-08" db="EMBL/GenBank/DDBJ databases">
        <authorList>
            <person name="Cuomo C."/>
            <person name="Billmyre B."/>
            <person name="Heitman J."/>
        </authorList>
    </citation>
    <scope>NUCLEOTIDE SEQUENCE</scope>
    <source>
        <strain evidence="1">CBS 12478</strain>
    </source>
</reference>
<name>A0A5M6C349_9TREE</name>
<proteinExistence type="predicted"/>
<dbReference type="AlphaFoldDB" id="A0A5M6C349"/>
<dbReference type="GeneID" id="43587616"/>
<evidence type="ECO:0000313" key="1">
    <source>
        <dbReference type="EMBL" id="WWD21118.1"/>
    </source>
</evidence>
<sequence>MSSPLQPPQDLLGQSGLYNVPDPLLRRLRLEEPSGQSITDLDKYFRDKEVLVLYAGAEYGEVNLREFHRDLTTFAQRYKSAAVIYVSTDTDPAAPLRILSQKPWLRMTFHDNSDFAPIAKSDEFGVEMEEVSRGEDFVQAGEIEVGVEKVQFGVEEYQNDYVRPLSRAAVTVLMSTFTTPSVAIYHLPTHTFLSKNVKVTNFTPMKVDKNYDTWRNGGSPSLRFKDVFLAMRFPLIALILAVIYHLAVQYGGQQYNVIPKVMDGMSWRVGGRAPQ</sequence>
<dbReference type="OrthoDB" id="409136at2759"/>
<dbReference type="Proteomes" id="UP000322225">
    <property type="component" value="Chromosome 10"/>
</dbReference>
<dbReference type="RefSeq" id="XP_031862351.1">
    <property type="nucleotide sequence ID" value="XM_032003493.1"/>
</dbReference>
<organism evidence="1 2">
    <name type="scientific">Kwoniella shandongensis</name>
    <dbReference type="NCBI Taxonomy" id="1734106"/>
    <lineage>
        <taxon>Eukaryota</taxon>
        <taxon>Fungi</taxon>
        <taxon>Dikarya</taxon>
        <taxon>Basidiomycota</taxon>
        <taxon>Agaricomycotina</taxon>
        <taxon>Tremellomycetes</taxon>
        <taxon>Tremellales</taxon>
        <taxon>Cryptococcaceae</taxon>
        <taxon>Kwoniella</taxon>
    </lineage>
</organism>
<evidence type="ECO:0000313" key="2">
    <source>
        <dbReference type="Proteomes" id="UP000322225"/>
    </source>
</evidence>
<keyword evidence="2" id="KW-1185">Reference proteome</keyword>
<protein>
    <submittedName>
        <fullName evidence="1">Uncharacterized protein</fullName>
    </submittedName>
</protein>
<dbReference type="EMBL" id="CP144060">
    <property type="protein sequence ID" value="WWD21118.1"/>
    <property type="molecule type" value="Genomic_DNA"/>
</dbReference>
<reference evidence="1" key="2">
    <citation type="submission" date="2024-01" db="EMBL/GenBank/DDBJ databases">
        <title>Comparative genomics of Cryptococcus and Kwoniella reveals pathogenesis evolution and contrasting modes of karyotype evolution via chromosome fusion or intercentromeric recombination.</title>
        <authorList>
            <person name="Coelho M.A."/>
            <person name="David-Palma M."/>
            <person name="Shea T."/>
            <person name="Bowers K."/>
            <person name="McGinley-Smith S."/>
            <person name="Mohammad A.W."/>
            <person name="Gnirke A."/>
            <person name="Yurkov A.M."/>
            <person name="Nowrousian M."/>
            <person name="Sun S."/>
            <person name="Cuomo C.A."/>
            <person name="Heitman J."/>
        </authorList>
    </citation>
    <scope>NUCLEOTIDE SEQUENCE</scope>
    <source>
        <strain evidence="1">CBS 12478</strain>
    </source>
</reference>
<accession>A0A5M6C349</accession>